<feature type="transmembrane region" description="Helical" evidence="7">
    <location>
        <begin position="34"/>
        <end position="53"/>
    </location>
</feature>
<dbReference type="Pfam" id="PF01679">
    <property type="entry name" value="Pmp3"/>
    <property type="match status" value="1"/>
</dbReference>
<keyword evidence="3 7" id="KW-0812">Transmembrane</keyword>
<comment type="caution">
    <text evidence="8">The sequence shown here is derived from an EMBL/GenBank/DDBJ whole genome shotgun (WGS) entry which is preliminary data.</text>
</comment>
<evidence type="ECO:0000256" key="1">
    <source>
        <dbReference type="ARBA" id="ARBA00004370"/>
    </source>
</evidence>
<evidence type="ECO:0000256" key="2">
    <source>
        <dbReference type="ARBA" id="ARBA00009530"/>
    </source>
</evidence>
<protein>
    <recommendedName>
        <fullName evidence="10">Stress response RCI peptide</fullName>
    </recommendedName>
</protein>
<feature type="compositionally biased region" description="Low complexity" evidence="6">
    <location>
        <begin position="106"/>
        <end position="125"/>
    </location>
</feature>
<proteinExistence type="inferred from homology"/>
<comment type="subcellular location">
    <subcellularLocation>
        <location evidence="1">Membrane</location>
    </subcellularLocation>
</comment>
<evidence type="ECO:0000256" key="5">
    <source>
        <dbReference type="ARBA" id="ARBA00023136"/>
    </source>
</evidence>
<keyword evidence="5 7" id="KW-0472">Membrane</keyword>
<dbReference type="InterPro" id="IPR000612">
    <property type="entry name" value="PMP3"/>
</dbReference>
<dbReference type="PANTHER" id="PTHR21659">
    <property type="entry name" value="HYDROPHOBIC PROTEIN RCI2 LOW TEMPERATURE AND SALT RESPONSIVE PROTEIN LTI6 -RELATED"/>
    <property type="match status" value="1"/>
</dbReference>
<organism evidence="8 9">
    <name type="scientific">Zasmidium cellare</name>
    <name type="common">Wine cellar mold</name>
    <name type="synonym">Racodium cellare</name>
    <dbReference type="NCBI Taxonomy" id="395010"/>
    <lineage>
        <taxon>Eukaryota</taxon>
        <taxon>Fungi</taxon>
        <taxon>Dikarya</taxon>
        <taxon>Ascomycota</taxon>
        <taxon>Pezizomycotina</taxon>
        <taxon>Dothideomycetes</taxon>
        <taxon>Dothideomycetidae</taxon>
        <taxon>Mycosphaerellales</taxon>
        <taxon>Mycosphaerellaceae</taxon>
        <taxon>Zasmidium</taxon>
    </lineage>
</organism>
<feature type="region of interest" description="Disordered" evidence="6">
    <location>
        <begin position="86"/>
        <end position="149"/>
    </location>
</feature>
<comment type="similarity">
    <text evidence="2">Belongs to the UPF0057 (PMP3) family.</text>
</comment>
<evidence type="ECO:0000313" key="8">
    <source>
        <dbReference type="EMBL" id="KAK4494754.1"/>
    </source>
</evidence>
<reference evidence="8 9" key="1">
    <citation type="journal article" date="2023" name="G3 (Bethesda)">
        <title>A chromosome-level genome assembly of Zasmidium syzygii isolated from banana leaves.</title>
        <authorList>
            <person name="van Westerhoven A.C."/>
            <person name="Mehrabi R."/>
            <person name="Talebi R."/>
            <person name="Steentjes M.B.F."/>
            <person name="Corcolon B."/>
            <person name="Chong P.A."/>
            <person name="Kema G.H.J."/>
            <person name="Seidl M.F."/>
        </authorList>
    </citation>
    <scope>NUCLEOTIDE SEQUENCE [LARGE SCALE GENOMIC DNA]</scope>
    <source>
        <strain evidence="8 9">P124</strain>
    </source>
</reference>
<keyword evidence="4 7" id="KW-1133">Transmembrane helix</keyword>
<evidence type="ECO:0000313" key="9">
    <source>
        <dbReference type="Proteomes" id="UP001305779"/>
    </source>
</evidence>
<feature type="transmembrane region" description="Helical" evidence="7">
    <location>
        <begin position="6"/>
        <end position="22"/>
    </location>
</feature>
<gene>
    <name evidence="8" type="ORF">PRZ48_014110</name>
</gene>
<evidence type="ECO:0000256" key="7">
    <source>
        <dbReference type="SAM" id="Phobius"/>
    </source>
</evidence>
<dbReference type="PANTHER" id="PTHR21659:SF57">
    <property type="entry name" value="PLASMA MEMBRANE PROTEOLIPID 31"/>
    <property type="match status" value="1"/>
</dbReference>
<evidence type="ECO:0000256" key="6">
    <source>
        <dbReference type="SAM" id="MobiDB-lite"/>
    </source>
</evidence>
<dbReference type="EMBL" id="JAXOVC010000013">
    <property type="protein sequence ID" value="KAK4494754.1"/>
    <property type="molecule type" value="Genomic_DNA"/>
</dbReference>
<evidence type="ECO:0000256" key="4">
    <source>
        <dbReference type="ARBA" id="ARBA00022989"/>
    </source>
</evidence>
<accession>A0ABR0E019</accession>
<dbReference type="Proteomes" id="UP001305779">
    <property type="component" value="Unassembled WGS sequence"/>
</dbReference>
<feature type="compositionally biased region" description="Polar residues" evidence="6">
    <location>
        <begin position="86"/>
        <end position="105"/>
    </location>
</feature>
<dbReference type="PROSITE" id="PS01309">
    <property type="entry name" value="UPF0057"/>
    <property type="match status" value="1"/>
</dbReference>
<evidence type="ECO:0008006" key="10">
    <source>
        <dbReference type="Google" id="ProtNLM"/>
    </source>
</evidence>
<name>A0ABR0E019_ZASCE</name>
<keyword evidence="9" id="KW-1185">Reference proteome</keyword>
<evidence type="ECO:0000256" key="3">
    <source>
        <dbReference type="ARBA" id="ARBA00022692"/>
    </source>
</evidence>
<sequence>MCGSDVFLGLIAILFPPIAVWVKRGICSADSLINIALCCLGFLPGLLHAWYIIAITPDPTYEQLAQQDAERGTVTYYYVQSQPAYAPQQGGSSQRGYGTVNSTPNQQFPAQQQGVVPQPAQAPKAGGSGEEVPPSYQQAVAGDNKIQGP</sequence>